<name>A0A9X9SMP4_NEISU</name>
<dbReference type="EMBL" id="CABFLZ010000019">
    <property type="protein sequence ID" value="VTY05781.1"/>
    <property type="molecule type" value="Genomic_DNA"/>
</dbReference>
<reference evidence="1" key="1">
    <citation type="submission" date="2019-05" db="EMBL/GenBank/DDBJ databases">
        <authorList>
            <person name="Hibberd M."/>
        </authorList>
    </citation>
    <scope>NUCLEOTIDE SEQUENCE</scope>
    <source>
        <strain evidence="1">Neisseria_subflava_BgEED23</strain>
    </source>
</reference>
<evidence type="ECO:0000313" key="2">
    <source>
        <dbReference type="Proteomes" id="UP000626795"/>
    </source>
</evidence>
<gene>
    <name evidence="1" type="ORF">ONOEEDHL_02163</name>
</gene>
<comment type="caution">
    <text evidence="1">The sequence shown here is derived from an EMBL/GenBank/DDBJ whole genome shotgun (WGS) entry which is preliminary data.</text>
</comment>
<accession>A0A9X9SMP4</accession>
<dbReference type="Proteomes" id="UP000626795">
    <property type="component" value="Unassembled WGS sequence"/>
</dbReference>
<proteinExistence type="predicted"/>
<protein>
    <submittedName>
        <fullName evidence="1">Uncharacterized protein</fullName>
    </submittedName>
</protein>
<sequence length="70" mass="8629">MLAPNYPMLLCSYYQQEHSYLPLSLAYHLLWNLHPVLLNLQKQHWHFYLSLLHLNYLHLYLHPSQQHDFE</sequence>
<evidence type="ECO:0000313" key="1">
    <source>
        <dbReference type="EMBL" id="VTY05781.1"/>
    </source>
</evidence>
<organism evidence="1 2">
    <name type="scientific">Neisseria subflava</name>
    <dbReference type="NCBI Taxonomy" id="28449"/>
    <lineage>
        <taxon>Bacteria</taxon>
        <taxon>Pseudomonadati</taxon>
        <taxon>Pseudomonadota</taxon>
        <taxon>Betaproteobacteria</taxon>
        <taxon>Neisseriales</taxon>
        <taxon>Neisseriaceae</taxon>
        <taxon>Neisseria</taxon>
    </lineage>
</organism>
<keyword evidence="2" id="KW-1185">Reference proteome</keyword>
<dbReference type="AlphaFoldDB" id="A0A9X9SMP4"/>